<evidence type="ECO:0000313" key="4">
    <source>
        <dbReference type="EMBL" id="GAH63449.1"/>
    </source>
</evidence>
<dbReference type="PANTHER" id="PTHR43272">
    <property type="entry name" value="LONG-CHAIN-FATTY-ACID--COA LIGASE"/>
    <property type="match status" value="1"/>
</dbReference>
<keyword evidence="1" id="KW-0547">Nucleotide-binding</keyword>
<proteinExistence type="predicted"/>
<evidence type="ECO:0000256" key="1">
    <source>
        <dbReference type="ARBA" id="ARBA00022741"/>
    </source>
</evidence>
<gene>
    <name evidence="4" type="ORF">S03H2_54009</name>
</gene>
<protein>
    <recommendedName>
        <fullName evidence="3">AMP-dependent synthetase/ligase domain-containing protein</fullName>
    </recommendedName>
</protein>
<dbReference type="SUPFAM" id="SSF56801">
    <property type="entry name" value="Acetyl-CoA synthetase-like"/>
    <property type="match status" value="1"/>
</dbReference>
<dbReference type="PANTHER" id="PTHR43272:SF33">
    <property type="entry name" value="AMP-BINDING DOMAIN-CONTAINING PROTEIN-RELATED"/>
    <property type="match status" value="1"/>
</dbReference>
<comment type="caution">
    <text evidence="4">The sequence shown here is derived from an EMBL/GenBank/DDBJ whole genome shotgun (WGS) entry which is preliminary data.</text>
</comment>
<dbReference type="Gene3D" id="3.40.50.12780">
    <property type="entry name" value="N-terminal domain of ligase-like"/>
    <property type="match status" value="1"/>
</dbReference>
<evidence type="ECO:0000256" key="2">
    <source>
        <dbReference type="ARBA" id="ARBA00022840"/>
    </source>
</evidence>
<feature type="non-terminal residue" evidence="4">
    <location>
        <position position="256"/>
    </location>
</feature>
<dbReference type="AlphaFoldDB" id="X1IBI0"/>
<name>X1IBI0_9ZZZZ</name>
<dbReference type="GO" id="GO:0016020">
    <property type="term" value="C:membrane"/>
    <property type="evidence" value="ECO:0007669"/>
    <property type="project" value="TreeGrafter"/>
</dbReference>
<feature type="domain" description="AMP-dependent synthetase/ligase" evidence="3">
    <location>
        <begin position="1"/>
        <end position="220"/>
    </location>
</feature>
<dbReference type="Pfam" id="PF00501">
    <property type="entry name" value="AMP-binding"/>
    <property type="match status" value="1"/>
</dbReference>
<dbReference type="GO" id="GO:0005524">
    <property type="term" value="F:ATP binding"/>
    <property type="evidence" value="ECO:0007669"/>
    <property type="project" value="UniProtKB-KW"/>
</dbReference>
<dbReference type="InterPro" id="IPR042099">
    <property type="entry name" value="ANL_N_sf"/>
</dbReference>
<evidence type="ECO:0000259" key="3">
    <source>
        <dbReference type="Pfam" id="PF00501"/>
    </source>
</evidence>
<dbReference type="EMBL" id="BARU01034404">
    <property type="protein sequence ID" value="GAH63449.1"/>
    <property type="molecule type" value="Genomic_DNA"/>
</dbReference>
<reference evidence="4" key="1">
    <citation type="journal article" date="2014" name="Front. Microbiol.">
        <title>High frequency of phylogenetically diverse reductive dehalogenase-homologous genes in deep subseafloor sedimentary metagenomes.</title>
        <authorList>
            <person name="Kawai M."/>
            <person name="Futagami T."/>
            <person name="Toyoda A."/>
            <person name="Takaki Y."/>
            <person name="Nishi S."/>
            <person name="Hori S."/>
            <person name="Arai W."/>
            <person name="Tsubouchi T."/>
            <person name="Morono Y."/>
            <person name="Uchiyama I."/>
            <person name="Ito T."/>
            <person name="Fujiyama A."/>
            <person name="Inagaki F."/>
            <person name="Takami H."/>
        </authorList>
    </citation>
    <scope>NUCLEOTIDE SEQUENCE</scope>
    <source>
        <strain evidence="4">Expedition CK06-06</strain>
    </source>
</reference>
<sequence length="256" mass="27775">GVVLTHGNFLSNVDSITEAIAIGPKDRILSVLPLSHVFEFTTGFLAPLSRGCTITYVREISSREILLNMQKTRTTVMVGVPLLYKVIYRGLLSQIEKLFAPLRAYVALARRLGSSWPGLARVLLGSVHRKFGGKLRYWVAGGAPIDPGIIRGFGSFGIRILQGYGLSEAAPVVSVCTLEDDKVGTVGKPLRWAQVKIEEPNEAGVGEIWVRGGSVMKGYYNNPETTRETIADGWLRTGDLGGLDAEGFLTICGRAK</sequence>
<feature type="non-terminal residue" evidence="4">
    <location>
        <position position="1"/>
    </location>
</feature>
<accession>X1IBI0</accession>
<dbReference type="GO" id="GO:0004467">
    <property type="term" value="F:long-chain fatty acid-CoA ligase activity"/>
    <property type="evidence" value="ECO:0007669"/>
    <property type="project" value="TreeGrafter"/>
</dbReference>
<dbReference type="InterPro" id="IPR000873">
    <property type="entry name" value="AMP-dep_synth/lig_dom"/>
</dbReference>
<keyword evidence="2" id="KW-0067">ATP-binding</keyword>
<organism evidence="4">
    <name type="scientific">marine sediment metagenome</name>
    <dbReference type="NCBI Taxonomy" id="412755"/>
    <lineage>
        <taxon>unclassified sequences</taxon>
        <taxon>metagenomes</taxon>
        <taxon>ecological metagenomes</taxon>
    </lineage>
</organism>